<dbReference type="AlphaFoldDB" id="A0A2S2Q773"/>
<accession>A0A2S2Q773</accession>
<evidence type="ECO:0000313" key="1">
    <source>
        <dbReference type="EMBL" id="MBY73441.1"/>
    </source>
</evidence>
<protein>
    <submittedName>
        <fullName evidence="1">Uncharacterized protein</fullName>
    </submittedName>
</protein>
<organism evidence="1">
    <name type="scientific">Sipha flava</name>
    <name type="common">yellow sugarcane aphid</name>
    <dbReference type="NCBI Taxonomy" id="143950"/>
    <lineage>
        <taxon>Eukaryota</taxon>
        <taxon>Metazoa</taxon>
        <taxon>Ecdysozoa</taxon>
        <taxon>Arthropoda</taxon>
        <taxon>Hexapoda</taxon>
        <taxon>Insecta</taxon>
        <taxon>Pterygota</taxon>
        <taxon>Neoptera</taxon>
        <taxon>Paraneoptera</taxon>
        <taxon>Hemiptera</taxon>
        <taxon>Sternorrhyncha</taxon>
        <taxon>Aphidomorpha</taxon>
        <taxon>Aphidoidea</taxon>
        <taxon>Aphididae</taxon>
        <taxon>Sipha</taxon>
    </lineage>
</organism>
<gene>
    <name evidence="1" type="ORF">g.148177</name>
</gene>
<reference evidence="1" key="1">
    <citation type="submission" date="2018-04" db="EMBL/GenBank/DDBJ databases">
        <title>Transcriptome assembly of Sipha flava.</title>
        <authorList>
            <person name="Scully E.D."/>
            <person name="Geib S.M."/>
            <person name="Palmer N.A."/>
            <person name="Koch K."/>
            <person name="Bradshaw J."/>
            <person name="Heng-Moss T."/>
            <person name="Sarath G."/>
        </authorList>
    </citation>
    <scope>NUCLEOTIDE SEQUENCE</scope>
</reference>
<dbReference type="EMBL" id="GGMS01004238">
    <property type="protein sequence ID" value="MBY73441.1"/>
    <property type="molecule type" value="Transcribed_RNA"/>
</dbReference>
<name>A0A2S2Q773_9HEMI</name>
<sequence>MSPTTMDVNVMHGRRLVAVRPDGGADHVFAVAEHVRESPCGRCPASGACGIGGDCDACPEQVRRRSDGVRNTRAHRSVREQRLAAPVLYYRGTLPGRRGRLSPLCSRPTGVTERVAKLGGGRAVR</sequence>
<proteinExistence type="predicted"/>